<dbReference type="InterPro" id="IPR005073">
    <property type="entry name" value="Peptidase_M74"/>
</dbReference>
<feature type="disulfide bond" evidence="8">
    <location>
        <begin position="230"/>
        <end position="237"/>
    </location>
</feature>
<proteinExistence type="predicted"/>
<evidence type="ECO:0000256" key="7">
    <source>
        <dbReference type="ARBA" id="ARBA00023049"/>
    </source>
</evidence>
<evidence type="ECO:0000256" key="3">
    <source>
        <dbReference type="ARBA" id="ARBA00022729"/>
    </source>
</evidence>
<evidence type="ECO:0000256" key="1">
    <source>
        <dbReference type="ARBA" id="ARBA00022670"/>
    </source>
</evidence>
<dbReference type="GO" id="GO:0006508">
    <property type="term" value="P:proteolysis"/>
    <property type="evidence" value="ECO:0007669"/>
    <property type="project" value="UniProtKB-KW"/>
</dbReference>
<protein>
    <submittedName>
        <fullName evidence="9">Murein endopeptidase. Metallo peptidase. MEROPS family M74</fullName>
    </submittedName>
</protein>
<evidence type="ECO:0000256" key="8">
    <source>
        <dbReference type="PIRSR" id="PIRSR018455-2"/>
    </source>
</evidence>
<keyword evidence="10" id="KW-1185">Reference proteome</keyword>
<feature type="disulfide bond" evidence="8">
    <location>
        <begin position="58"/>
        <end position="272"/>
    </location>
</feature>
<dbReference type="GO" id="GO:0008237">
    <property type="term" value="F:metallopeptidase activity"/>
    <property type="evidence" value="ECO:0007669"/>
    <property type="project" value="UniProtKB-KW"/>
</dbReference>
<name>A0A1H1TZN2_9GAMM</name>
<dbReference type="Pfam" id="PF03411">
    <property type="entry name" value="Peptidase_M74"/>
    <property type="match status" value="1"/>
</dbReference>
<dbReference type="GO" id="GO:0004252">
    <property type="term" value="F:serine-type endopeptidase activity"/>
    <property type="evidence" value="ECO:0007669"/>
    <property type="project" value="InterPro"/>
</dbReference>
<evidence type="ECO:0000256" key="4">
    <source>
        <dbReference type="ARBA" id="ARBA00022764"/>
    </source>
</evidence>
<feature type="disulfide bond" evidence="8">
    <location>
        <begin position="201"/>
        <end position="249"/>
    </location>
</feature>
<evidence type="ECO:0000313" key="10">
    <source>
        <dbReference type="Proteomes" id="UP000243207"/>
    </source>
</evidence>
<keyword evidence="5" id="KW-0378">Hydrolase</keyword>
<dbReference type="PIRSF" id="PIRSF018455">
    <property type="entry name" value="MepA"/>
    <property type="match status" value="1"/>
</dbReference>
<dbReference type="Gene3D" id="3.30.1380.10">
    <property type="match status" value="1"/>
</dbReference>
<evidence type="ECO:0000256" key="2">
    <source>
        <dbReference type="ARBA" id="ARBA00022723"/>
    </source>
</evidence>
<dbReference type="RefSeq" id="WP_093393782.1">
    <property type="nucleotide sequence ID" value="NZ_LT629736.1"/>
</dbReference>
<gene>
    <name evidence="9" type="ORF">SAMN05216421_1927</name>
</gene>
<keyword evidence="3" id="KW-0732">Signal</keyword>
<dbReference type="EMBL" id="LT629736">
    <property type="protein sequence ID" value="SDS65662.1"/>
    <property type="molecule type" value="Genomic_DNA"/>
</dbReference>
<reference evidence="10" key="1">
    <citation type="submission" date="2016-10" db="EMBL/GenBank/DDBJ databases">
        <authorList>
            <person name="Varghese N."/>
            <person name="Submissions S."/>
        </authorList>
    </citation>
    <scope>NUCLEOTIDE SEQUENCE [LARGE SCALE GENOMIC DNA]</scope>
    <source>
        <strain evidence="10">NRRL B-51270</strain>
    </source>
</reference>
<keyword evidence="2" id="KW-0479">Metal-binding</keyword>
<keyword evidence="6" id="KW-0862">Zinc</keyword>
<dbReference type="GO" id="GO:0046872">
    <property type="term" value="F:metal ion binding"/>
    <property type="evidence" value="ECO:0007669"/>
    <property type="project" value="UniProtKB-KW"/>
</dbReference>
<dbReference type="Proteomes" id="UP000243207">
    <property type="component" value="Chromosome I"/>
</dbReference>
<evidence type="ECO:0000256" key="5">
    <source>
        <dbReference type="ARBA" id="ARBA00022801"/>
    </source>
</evidence>
<keyword evidence="8" id="KW-1015">Disulfide bond</keyword>
<sequence length="279" mass="30977">MRHTLNPIRAALALLSLLTVALLFMVWPERASATPDWSTVAEPLEGEPQIIGHHGGACIIGAMQLPPEGDGYQAVDLQRNRHYGHPELLDYVQTLGERFAAAGHGPMLIGDMAQPRGGPMSYGHVSHQSGLDVDIWFRLDLPQLKRSEREGLEQPIVVDPETGEIDRQRWTDTHAEMIRMAADDARVSRIFVDAAIKRDLCEREWEDRSWLRRIRPWSAHDEHLHVRLRCPPGSMACVDQPEPPAGEGCANLTPTPRTALESRPSRTLPAACAAVLDAP</sequence>
<dbReference type="OrthoDB" id="1467367at2"/>
<dbReference type="InterPro" id="IPR009045">
    <property type="entry name" value="Zn_M74/Hedgehog-like"/>
</dbReference>
<keyword evidence="1" id="KW-0645">Protease</keyword>
<dbReference type="AlphaFoldDB" id="A0A1H1TZN2"/>
<accession>A0A1H1TZN2</accession>
<evidence type="ECO:0000313" key="9">
    <source>
        <dbReference type="EMBL" id="SDS65662.1"/>
    </source>
</evidence>
<dbReference type="NCBIfam" id="NF006947">
    <property type="entry name" value="PRK09429.1"/>
    <property type="match status" value="1"/>
</dbReference>
<dbReference type="GO" id="GO:0030288">
    <property type="term" value="C:outer membrane-bounded periplasmic space"/>
    <property type="evidence" value="ECO:0007669"/>
    <property type="project" value="InterPro"/>
</dbReference>
<organism evidence="9 10">
    <name type="scientific">Halopseudomonas xinjiangensis</name>
    <dbReference type="NCBI Taxonomy" id="487184"/>
    <lineage>
        <taxon>Bacteria</taxon>
        <taxon>Pseudomonadati</taxon>
        <taxon>Pseudomonadota</taxon>
        <taxon>Gammaproteobacteria</taxon>
        <taxon>Pseudomonadales</taxon>
        <taxon>Pseudomonadaceae</taxon>
        <taxon>Halopseudomonas</taxon>
    </lineage>
</organism>
<dbReference type="SUPFAM" id="SSF55166">
    <property type="entry name" value="Hedgehog/DD-peptidase"/>
    <property type="match status" value="1"/>
</dbReference>
<keyword evidence="4" id="KW-0574">Periplasm</keyword>
<evidence type="ECO:0000256" key="6">
    <source>
        <dbReference type="ARBA" id="ARBA00022833"/>
    </source>
</evidence>
<keyword evidence="7" id="KW-0482">Metalloprotease</keyword>
<dbReference type="STRING" id="487184.SAMN05216421_1927"/>